<sequence length="206" mass="22479">MSQQETGFLVMFAEALSAAAARRRMAARSIPTNGNDRRLLADLIAQQGGYWVLIEFKDSAAGAAAERDKPLVPSVCRWLRADPVAAGMHERAHHFSENHARDLGFWVYRTKVCSLQPSPPTMLSEQFFSSLLTTSPTVGLNTADFLDYVERLLAQTASGKGGAQDVVLAVAVIPDTCYHDELSLPDLVQMLSPSPDVEPDPPGWKP</sequence>
<keyword evidence="2" id="KW-1185">Reference proteome</keyword>
<dbReference type="RefSeq" id="WP_128420370.1">
    <property type="nucleotide sequence ID" value="NZ_CP049017.1"/>
</dbReference>
<accession>A0A2S6ZF81</accession>
<evidence type="ECO:0000313" key="2">
    <source>
        <dbReference type="Proteomes" id="UP000239898"/>
    </source>
</evidence>
<evidence type="ECO:0000313" key="1">
    <source>
        <dbReference type="EMBL" id="PPT90799.1"/>
    </source>
</evidence>
<comment type="caution">
    <text evidence="1">The sequence shown here is derived from an EMBL/GenBank/DDBJ whole genome shotgun (WGS) entry which is preliminary data.</text>
</comment>
<dbReference type="AlphaFoldDB" id="A0A2S6ZF81"/>
<protein>
    <submittedName>
        <fullName evidence="1">Uncharacterized protein</fullName>
    </submittedName>
</protein>
<dbReference type="EMBL" id="MIGX01000044">
    <property type="protein sequence ID" value="PPT90799.1"/>
    <property type="molecule type" value="Genomic_DNA"/>
</dbReference>
<reference evidence="1 2" key="1">
    <citation type="submission" date="2016-08" db="EMBL/GenBank/DDBJ databases">
        <title>Evolution of the type three secretion system and type three effector repertoires in Xanthomonas.</title>
        <authorList>
            <person name="Merda D."/>
            <person name="Briand M."/>
            <person name="Bosis E."/>
            <person name="Rousseau C."/>
            <person name="Portier P."/>
            <person name="Jacques M.-A."/>
            <person name="Fischer-Le Saux M."/>
        </authorList>
    </citation>
    <scope>NUCLEOTIDE SEQUENCE [LARGE SCALE GENOMIC DNA]</scope>
    <source>
        <strain evidence="1 2">CFBP 4691</strain>
    </source>
</reference>
<proteinExistence type="predicted"/>
<name>A0A2S6ZF81_9XANT</name>
<gene>
    <name evidence="1" type="ORF">XthCFBP4691_10545</name>
</gene>
<organism evidence="1 2">
    <name type="scientific">Xanthomonas theicola</name>
    <dbReference type="NCBI Taxonomy" id="56464"/>
    <lineage>
        <taxon>Bacteria</taxon>
        <taxon>Pseudomonadati</taxon>
        <taxon>Pseudomonadota</taxon>
        <taxon>Gammaproteobacteria</taxon>
        <taxon>Lysobacterales</taxon>
        <taxon>Lysobacteraceae</taxon>
        <taxon>Xanthomonas</taxon>
    </lineage>
</organism>
<dbReference type="Proteomes" id="UP000239898">
    <property type="component" value="Unassembled WGS sequence"/>
</dbReference>